<dbReference type="PANTHER" id="PTHR34309">
    <property type="entry name" value="SLR1406 PROTEIN"/>
    <property type="match status" value="1"/>
</dbReference>
<dbReference type="Proteomes" id="UP001652542">
    <property type="component" value="Unassembled WGS sequence"/>
</dbReference>
<proteinExistence type="predicted"/>
<protein>
    <submittedName>
        <fullName evidence="1">Heme-binding protein</fullName>
    </submittedName>
</protein>
<dbReference type="Pfam" id="PF03928">
    <property type="entry name" value="HbpS-like"/>
    <property type="match status" value="1"/>
</dbReference>
<evidence type="ECO:0000313" key="1">
    <source>
        <dbReference type="EMBL" id="MCV2870337.1"/>
    </source>
</evidence>
<accession>A0ABT2ZH33</accession>
<dbReference type="Gene3D" id="3.30.450.150">
    <property type="entry name" value="Haem-degrading domain"/>
    <property type="match status" value="1"/>
</dbReference>
<reference evidence="1 2" key="1">
    <citation type="submission" date="2022-10" db="EMBL/GenBank/DDBJ databases">
        <title>Defluviimonas sp. nov., isolated from ocean surface water.</title>
        <authorList>
            <person name="He W."/>
            <person name="Wang L."/>
            <person name="Zhang D.-F."/>
        </authorList>
    </citation>
    <scope>NUCLEOTIDE SEQUENCE [LARGE SCALE GENOMIC DNA]</scope>
    <source>
        <strain evidence="1 2">WL0002</strain>
    </source>
</reference>
<keyword evidence="2" id="KW-1185">Reference proteome</keyword>
<sequence length="142" mass="14928">MNSLLRREIAPALAQEIVAAALDHARSNGWEVAAAVVDPHGFLVAFGRTDDVASPIGDFAIDKAYTAGMLRKSTQAFGERMASSPTLSLGLNTRRRFITWGGGVAIFEQGSCIAGVGVSGAQDFEDIACAEAAVRSKGLECR</sequence>
<dbReference type="PANTHER" id="PTHR34309:SF1">
    <property type="entry name" value="PROTEIN GLCG"/>
    <property type="match status" value="1"/>
</dbReference>
<evidence type="ECO:0000313" key="2">
    <source>
        <dbReference type="Proteomes" id="UP001652542"/>
    </source>
</evidence>
<gene>
    <name evidence="1" type="ORF">OEW28_17115</name>
</gene>
<name>A0ABT2ZH33_9RHOB</name>
<dbReference type="EMBL" id="JAOWKY010000005">
    <property type="protein sequence ID" value="MCV2870337.1"/>
    <property type="molecule type" value="Genomic_DNA"/>
</dbReference>
<organism evidence="1 2">
    <name type="scientific">Albidovulum marisflavi</name>
    <dbReference type="NCBI Taxonomy" id="2984159"/>
    <lineage>
        <taxon>Bacteria</taxon>
        <taxon>Pseudomonadati</taxon>
        <taxon>Pseudomonadota</taxon>
        <taxon>Alphaproteobacteria</taxon>
        <taxon>Rhodobacterales</taxon>
        <taxon>Paracoccaceae</taxon>
        <taxon>Albidovulum</taxon>
    </lineage>
</organism>
<dbReference type="InterPro" id="IPR052517">
    <property type="entry name" value="GlcG_carb_metab_protein"/>
</dbReference>
<dbReference type="InterPro" id="IPR038084">
    <property type="entry name" value="PduO/GlcC-like_sf"/>
</dbReference>
<dbReference type="InterPro" id="IPR005624">
    <property type="entry name" value="PduO/GlcC-like"/>
</dbReference>
<dbReference type="RefSeq" id="WP_263736008.1">
    <property type="nucleotide sequence ID" value="NZ_JAOWKY010000005.1"/>
</dbReference>
<dbReference type="SUPFAM" id="SSF143744">
    <property type="entry name" value="GlcG-like"/>
    <property type="match status" value="1"/>
</dbReference>
<comment type="caution">
    <text evidence="1">The sequence shown here is derived from an EMBL/GenBank/DDBJ whole genome shotgun (WGS) entry which is preliminary data.</text>
</comment>